<evidence type="ECO:0000313" key="2">
    <source>
        <dbReference type="Proteomes" id="UP001143910"/>
    </source>
</evidence>
<dbReference type="Proteomes" id="UP001143910">
    <property type="component" value="Unassembled WGS sequence"/>
</dbReference>
<comment type="caution">
    <text evidence="1">The sequence shown here is derived from an EMBL/GenBank/DDBJ whole genome shotgun (WGS) entry which is preliminary data.</text>
</comment>
<sequence length="543" mass="58904">MLAASPTESEEYDFIVVGAGPAGCAVAAKLAASALAPKVLLVESGDSNQDANLRLSANRQTQYKNPAQSWAYTSAPEPSLDNRELEVVRGKGLGGSSAINFAAWTEGPRDDMERMADVTGDESWRWENVKERYRKLTAPDVDGSVRINYPTERNSEILQLLNLFSASGVPVHREANVDNPLGMAIYPLTLHQGLRSTAADLVHDLPGNLTIRTSCTVYRVLFDGTVAIGVITHDGQTLRARNEVIISCGSMDSPKILMHSGIGPADQLAAFNIPVLHENAHVGQNFQDHIAVVLGLQRPGQKHAASAELPNEAATGAVTEAEASRMHSSVDTIAIGFFKSETTMASDEFEALPSEEKKHMKAPTIPHYEIGLSVAGPEHAPLIAAVLLILQNLQSRGSFTLQSSDPSVPLEFKTGYLGRLFDQRLAIESMRDVMRYLHSDAFQQDHLEPINEPSSTSEEDILRFWRKNVVSACHASGTCSMGTREDGANRGVVDRGFRVYGVRGLRVADCSVFPFIPSAHIQAHAYQVGLIAAEKILADYQLG</sequence>
<evidence type="ECO:0000313" key="1">
    <source>
        <dbReference type="EMBL" id="KAJ2979772.1"/>
    </source>
</evidence>
<accession>A0ACC1NLH9</accession>
<gene>
    <name evidence="1" type="ORF">NQ176_g3052</name>
</gene>
<dbReference type="EMBL" id="JANJQO010000253">
    <property type="protein sequence ID" value="KAJ2979772.1"/>
    <property type="molecule type" value="Genomic_DNA"/>
</dbReference>
<protein>
    <submittedName>
        <fullName evidence="1">Uncharacterized protein</fullName>
    </submittedName>
</protein>
<reference evidence="1" key="1">
    <citation type="submission" date="2022-08" db="EMBL/GenBank/DDBJ databases">
        <title>Genome Sequence of Lecanicillium fungicola.</title>
        <authorList>
            <person name="Buettner E."/>
        </authorList>
    </citation>
    <scope>NUCLEOTIDE SEQUENCE</scope>
    <source>
        <strain evidence="1">Babe33</strain>
    </source>
</reference>
<organism evidence="1 2">
    <name type="scientific">Zarea fungicola</name>
    <dbReference type="NCBI Taxonomy" id="93591"/>
    <lineage>
        <taxon>Eukaryota</taxon>
        <taxon>Fungi</taxon>
        <taxon>Dikarya</taxon>
        <taxon>Ascomycota</taxon>
        <taxon>Pezizomycotina</taxon>
        <taxon>Sordariomycetes</taxon>
        <taxon>Hypocreomycetidae</taxon>
        <taxon>Hypocreales</taxon>
        <taxon>Cordycipitaceae</taxon>
        <taxon>Zarea</taxon>
    </lineage>
</organism>
<keyword evidence="2" id="KW-1185">Reference proteome</keyword>
<name>A0ACC1NLH9_9HYPO</name>
<proteinExistence type="predicted"/>